<gene>
    <name evidence="2" type="ORF">RGQ13_09555</name>
</gene>
<dbReference type="InterPro" id="IPR051683">
    <property type="entry name" value="Enoyl-CoA_Hydratase/Isomerase"/>
</dbReference>
<dbReference type="CDD" id="cd06558">
    <property type="entry name" value="crotonase-like"/>
    <property type="match status" value="1"/>
</dbReference>
<keyword evidence="3" id="KW-1185">Reference proteome</keyword>
<accession>A0ABY9U166</accession>
<dbReference type="SUPFAM" id="SSF52096">
    <property type="entry name" value="ClpP/crotonase"/>
    <property type="match status" value="1"/>
</dbReference>
<evidence type="ECO:0000256" key="1">
    <source>
        <dbReference type="ARBA" id="ARBA00005254"/>
    </source>
</evidence>
<dbReference type="Gene3D" id="1.10.12.10">
    <property type="entry name" value="Lyase 2-enoyl-coa Hydratase, Chain A, domain 2"/>
    <property type="match status" value="1"/>
</dbReference>
<organism evidence="2 3">
    <name type="scientific">Thalassotalea psychrophila</name>
    <dbReference type="NCBI Taxonomy" id="3065647"/>
    <lineage>
        <taxon>Bacteria</taxon>
        <taxon>Pseudomonadati</taxon>
        <taxon>Pseudomonadota</taxon>
        <taxon>Gammaproteobacteria</taxon>
        <taxon>Alteromonadales</taxon>
        <taxon>Colwelliaceae</taxon>
        <taxon>Thalassotalea</taxon>
    </lineage>
</organism>
<dbReference type="PANTHER" id="PTHR42964:SF1">
    <property type="entry name" value="POLYKETIDE BIOSYNTHESIS ENOYL-COA HYDRATASE PKSH-RELATED"/>
    <property type="match status" value="1"/>
</dbReference>
<dbReference type="Proteomes" id="UP001258994">
    <property type="component" value="Chromosome"/>
</dbReference>
<reference evidence="3" key="1">
    <citation type="submission" date="2023-09" db="EMBL/GenBank/DDBJ databases">
        <authorList>
            <person name="Li S."/>
            <person name="Li X."/>
            <person name="Zhang C."/>
            <person name="Zhao Z."/>
        </authorList>
    </citation>
    <scope>NUCLEOTIDE SEQUENCE [LARGE SCALE GENOMIC DNA]</scope>
    <source>
        <strain evidence="3">SQ149</strain>
    </source>
</reference>
<evidence type="ECO:0000313" key="3">
    <source>
        <dbReference type="Proteomes" id="UP001258994"/>
    </source>
</evidence>
<comment type="similarity">
    <text evidence="1">Belongs to the enoyl-CoA hydratase/isomerase family.</text>
</comment>
<dbReference type="Gene3D" id="3.90.226.10">
    <property type="entry name" value="2-enoyl-CoA Hydratase, Chain A, domain 1"/>
    <property type="match status" value="1"/>
</dbReference>
<proteinExistence type="inferred from homology"/>
<dbReference type="Pfam" id="PF00378">
    <property type="entry name" value="ECH_1"/>
    <property type="match status" value="1"/>
</dbReference>
<dbReference type="PANTHER" id="PTHR42964">
    <property type="entry name" value="ENOYL-COA HYDRATASE"/>
    <property type="match status" value="1"/>
</dbReference>
<dbReference type="InterPro" id="IPR001753">
    <property type="entry name" value="Enoyl-CoA_hydra/iso"/>
</dbReference>
<protein>
    <submittedName>
        <fullName evidence="2">Enoyl-CoA hydratase/isomerase family protein</fullName>
    </submittedName>
</protein>
<evidence type="ECO:0000313" key="2">
    <source>
        <dbReference type="EMBL" id="WNC74218.1"/>
    </source>
</evidence>
<dbReference type="RefSeq" id="WP_348393325.1">
    <property type="nucleotide sequence ID" value="NZ_CP134145.1"/>
</dbReference>
<dbReference type="InterPro" id="IPR029045">
    <property type="entry name" value="ClpP/crotonase-like_dom_sf"/>
</dbReference>
<dbReference type="InterPro" id="IPR014748">
    <property type="entry name" value="Enoyl-CoA_hydra_C"/>
</dbReference>
<dbReference type="EMBL" id="CP134145">
    <property type="protein sequence ID" value="WNC74218.1"/>
    <property type="molecule type" value="Genomic_DNA"/>
</dbReference>
<sequence length="272" mass="29355">MKTLPDCEHLLLNEQNGVLAITLNRPEVRNAMNLALVNQLMTVFTAIEQVPAIKVVVLRGANGNFCAGGDLKDMANARKAVNAGKDDVKDPFYQLNRAFGQMISQINAAPQVVITLLEGIVLGGGFGLACISDIAIADSQTQFGLPETRLGLPPAQIAPFVVERIGLTQARRIMLTGARFDGVEAKNFGVVHFVSNSNEEMSQLLAQQLAQIQLCAPNANRTTKRIMLSVGKIANKTLLDNAAQDFSMAIQSAEGIEGTNAFIEKRPANWVR</sequence>
<name>A0ABY9U166_9GAMM</name>